<dbReference type="EMBL" id="ACKZ01000016">
    <property type="protein sequence ID" value="EEW37542.1"/>
    <property type="molecule type" value="Genomic_DNA"/>
</dbReference>
<dbReference type="GO" id="GO:0009401">
    <property type="term" value="P:phosphoenolpyruvate-dependent sugar phosphotransferase system"/>
    <property type="evidence" value="ECO:0007669"/>
    <property type="project" value="UniProtKB-KW"/>
</dbReference>
<keyword evidence="1" id="KW-0813">Transport</keyword>
<dbReference type="SUPFAM" id="SSF46973">
    <property type="entry name" value="Enzyme IIa from lactose specific PTS, IIa-lac"/>
    <property type="match status" value="1"/>
</dbReference>
<name>C8NG56_9LACT</name>
<dbReference type="PROSITE" id="PS51095">
    <property type="entry name" value="PTS_EIIA_TYPE_3"/>
    <property type="match status" value="1"/>
</dbReference>
<dbReference type="EC" id="2.7.1.-" evidence="6"/>
<sequence length="123" mass="13692">MSETKKADTQRLMQLIVKSSKVTTLAMQSVKSALAGDISSARGLLDEARAKGVEAHNVQTEMIQQEIRGEGDSPTLLSVHAQDHFMNSHLLLEVVDIIVNQQEQIETLKERITKLEQVGEMHE</sequence>
<proteinExistence type="predicted"/>
<evidence type="ECO:0000256" key="3">
    <source>
        <dbReference type="ARBA" id="ARBA00022679"/>
    </source>
</evidence>
<evidence type="ECO:0000313" key="7">
    <source>
        <dbReference type="Proteomes" id="UP000005926"/>
    </source>
</evidence>
<dbReference type="RefSeq" id="WP_005606901.1">
    <property type="nucleotide sequence ID" value="NZ_CP102283.1"/>
</dbReference>
<accession>C8NG56</accession>
<dbReference type="InterPro" id="IPR003188">
    <property type="entry name" value="PTS_IIA_lac/cel"/>
</dbReference>
<dbReference type="Proteomes" id="UP000005926">
    <property type="component" value="Unassembled WGS sequence"/>
</dbReference>
<keyword evidence="3 6" id="KW-0808">Transferase</keyword>
<dbReference type="Gene3D" id="1.20.58.80">
    <property type="entry name" value="Phosphotransferase system, lactose/cellobiose-type IIA subunit"/>
    <property type="match status" value="1"/>
</dbReference>
<protein>
    <submittedName>
        <fullName evidence="6">PTS system, Lactose/Cellobiose specific IIA subunit</fullName>
        <ecNumber evidence="6">2.7.1.-</ecNumber>
    </submittedName>
</protein>
<dbReference type="AlphaFoldDB" id="C8NG56"/>
<evidence type="ECO:0000313" key="6">
    <source>
        <dbReference type="EMBL" id="EEW37542.1"/>
    </source>
</evidence>
<dbReference type="STRING" id="638301.HMPREF0444_0901"/>
<dbReference type="PANTHER" id="PTHR34382:SF7">
    <property type="entry name" value="PTS SYSTEM N,N'-DIACETYLCHITOBIOSE-SPECIFIC EIIA COMPONENT"/>
    <property type="match status" value="1"/>
</dbReference>
<keyword evidence="2" id="KW-0762">Sugar transport</keyword>
<evidence type="ECO:0000256" key="5">
    <source>
        <dbReference type="PROSITE-ProRule" id="PRU00418"/>
    </source>
</evidence>
<keyword evidence="7" id="KW-1185">Reference proteome</keyword>
<feature type="modified residue" description="Phosphohistidine; by HPr" evidence="5">
    <location>
        <position position="80"/>
    </location>
</feature>
<keyword evidence="4" id="KW-0598">Phosphotransferase system</keyword>
<organism evidence="6 7">
    <name type="scientific">Granulicatella adiacens ATCC 49175</name>
    <dbReference type="NCBI Taxonomy" id="638301"/>
    <lineage>
        <taxon>Bacteria</taxon>
        <taxon>Bacillati</taxon>
        <taxon>Bacillota</taxon>
        <taxon>Bacilli</taxon>
        <taxon>Lactobacillales</taxon>
        <taxon>Carnobacteriaceae</taxon>
        <taxon>Granulicatella</taxon>
    </lineage>
</organism>
<dbReference type="GeneID" id="78412764"/>
<reference evidence="6 7" key="1">
    <citation type="submission" date="2009-08" db="EMBL/GenBank/DDBJ databases">
        <authorList>
            <person name="Muzny D."/>
            <person name="Qin X."/>
            <person name="Deng J."/>
            <person name="Jiang H."/>
            <person name="Liu Y."/>
            <person name="Qu J."/>
            <person name="Song X.-Z."/>
            <person name="Zhang L."/>
            <person name="Thornton R."/>
            <person name="Coyle M."/>
            <person name="Francisco L."/>
            <person name="Jackson L."/>
            <person name="Javaid M."/>
            <person name="Korchina V."/>
            <person name="Kovar C."/>
            <person name="Mata R."/>
            <person name="Mathew T."/>
            <person name="Ngo R."/>
            <person name="Nguyen L."/>
            <person name="Nguyen N."/>
            <person name="Okwuonu G."/>
            <person name="Ongeri F."/>
            <person name="Pham C."/>
            <person name="Simmons D."/>
            <person name="Wilczek-Boney K."/>
            <person name="Hale W."/>
            <person name="Jakkamsetti A."/>
            <person name="Pham P."/>
            <person name="Ruth R."/>
            <person name="San Lucas F."/>
            <person name="Warren J."/>
            <person name="Zhang J."/>
            <person name="Zhao Z."/>
            <person name="Zhou C."/>
            <person name="Zhu D."/>
            <person name="Lee S."/>
            <person name="Bess C."/>
            <person name="Blankenburg K."/>
            <person name="Forbes L."/>
            <person name="Fu Q."/>
            <person name="Gubbala S."/>
            <person name="Hirani K."/>
            <person name="Jayaseelan J.C."/>
            <person name="Lara F."/>
            <person name="Munidasa M."/>
            <person name="Palculict T."/>
            <person name="Patil S."/>
            <person name="Pu L.-L."/>
            <person name="Saada N."/>
            <person name="Tang L."/>
            <person name="Weissenberger G."/>
            <person name="Zhu Y."/>
            <person name="Hemphill L."/>
            <person name="Shang Y."/>
            <person name="Youmans B."/>
            <person name="Ayvaz T."/>
            <person name="Ross M."/>
            <person name="Santibanez J."/>
            <person name="Aqrawi P."/>
            <person name="Gross S."/>
            <person name="Joshi V."/>
            <person name="Fowler G."/>
            <person name="Nazareth L."/>
            <person name="Reid J."/>
            <person name="Worley K."/>
            <person name="Petrosino J."/>
            <person name="Highlander S."/>
            <person name="Gibbs R."/>
        </authorList>
    </citation>
    <scope>NUCLEOTIDE SEQUENCE [LARGE SCALE GENOMIC DNA]</scope>
    <source>
        <strain evidence="6 7">ATCC 49175</strain>
    </source>
</reference>
<dbReference type="PANTHER" id="PTHR34382">
    <property type="entry name" value="PTS SYSTEM N,N'-DIACETYLCHITOBIOSE-SPECIFIC EIIA COMPONENT"/>
    <property type="match status" value="1"/>
</dbReference>
<dbReference type="Pfam" id="PF02255">
    <property type="entry name" value="PTS_IIA"/>
    <property type="match status" value="1"/>
</dbReference>
<evidence type="ECO:0000256" key="1">
    <source>
        <dbReference type="ARBA" id="ARBA00022448"/>
    </source>
</evidence>
<gene>
    <name evidence="6" type="primary">celC</name>
    <name evidence="6" type="ORF">HMPREF0444_0901</name>
</gene>
<evidence type="ECO:0000256" key="4">
    <source>
        <dbReference type="ARBA" id="ARBA00022683"/>
    </source>
</evidence>
<comment type="caution">
    <text evidence="6">The sequence shown here is derived from an EMBL/GenBank/DDBJ whole genome shotgun (WGS) entry which is preliminary data.</text>
</comment>
<dbReference type="eggNOG" id="COG1447">
    <property type="taxonomic scope" value="Bacteria"/>
</dbReference>
<evidence type="ECO:0000256" key="2">
    <source>
        <dbReference type="ARBA" id="ARBA00022597"/>
    </source>
</evidence>
<dbReference type="InterPro" id="IPR036542">
    <property type="entry name" value="PTS_IIA_lac/cel_sf"/>
</dbReference>
<dbReference type="HOGENOM" id="CLU_152490_0_0_9"/>
<dbReference type="GO" id="GO:0016740">
    <property type="term" value="F:transferase activity"/>
    <property type="evidence" value="ECO:0007669"/>
    <property type="project" value="UniProtKB-KW"/>
</dbReference>